<protein>
    <submittedName>
        <fullName evidence="1">Uncharacterized protein</fullName>
    </submittedName>
</protein>
<name>A0ACC1PJD0_9PEZI</name>
<gene>
    <name evidence="1" type="ORF">NUW58_g1832</name>
</gene>
<comment type="caution">
    <text evidence="1">The sequence shown here is derived from an EMBL/GenBank/DDBJ whole genome shotgun (WGS) entry which is preliminary data.</text>
</comment>
<proteinExistence type="predicted"/>
<dbReference type="Proteomes" id="UP001143856">
    <property type="component" value="Unassembled WGS sequence"/>
</dbReference>
<organism evidence="1 2">
    <name type="scientific">Xylaria curta</name>
    <dbReference type="NCBI Taxonomy" id="42375"/>
    <lineage>
        <taxon>Eukaryota</taxon>
        <taxon>Fungi</taxon>
        <taxon>Dikarya</taxon>
        <taxon>Ascomycota</taxon>
        <taxon>Pezizomycotina</taxon>
        <taxon>Sordariomycetes</taxon>
        <taxon>Xylariomycetidae</taxon>
        <taxon>Xylariales</taxon>
        <taxon>Xylariaceae</taxon>
        <taxon>Xylaria</taxon>
    </lineage>
</organism>
<dbReference type="EMBL" id="JAPDGR010000215">
    <property type="protein sequence ID" value="KAJ2993453.1"/>
    <property type="molecule type" value="Genomic_DNA"/>
</dbReference>
<reference evidence="1" key="1">
    <citation type="submission" date="2022-10" db="EMBL/GenBank/DDBJ databases">
        <title>Genome Sequence of Xylaria curta.</title>
        <authorList>
            <person name="Buettner E."/>
        </authorList>
    </citation>
    <scope>NUCLEOTIDE SEQUENCE</scope>
    <source>
        <strain evidence="1">Babe10</strain>
    </source>
</reference>
<sequence length="257" mass="29079">MADSTVSLSDAQIDEILNQAEVRLLEKQQAQQSKSVAGPRASNNAMIPSTITTKTPASTSTTLAPGNQKARELSVRVPEVRKSKKEMDHSRHGQCPRDRMIFYIIVTLIEASIPFHTCRPVCGHKLTTNDQAHKADAGPQWFNLPATDLTPELRRDLQLLKMRDVLDPKRHYKKDTSRAIPEFSQVGTVIPGPTDYFSARMTKKDRKRTLLEDVLDTEATTKRFKSKYGEIQAVKTSGKKGHYKKMMQKRYGRHYKG</sequence>
<evidence type="ECO:0000313" key="1">
    <source>
        <dbReference type="EMBL" id="KAJ2993453.1"/>
    </source>
</evidence>
<evidence type="ECO:0000313" key="2">
    <source>
        <dbReference type="Proteomes" id="UP001143856"/>
    </source>
</evidence>
<keyword evidence="2" id="KW-1185">Reference proteome</keyword>
<accession>A0ACC1PJD0</accession>